<reference evidence="1" key="1">
    <citation type="journal article" date="2022" name="Int. J. Mol. Sci.">
        <title>Draft Genome of Tanacetum Coccineum: Genomic Comparison of Closely Related Tanacetum-Family Plants.</title>
        <authorList>
            <person name="Yamashiro T."/>
            <person name="Shiraishi A."/>
            <person name="Nakayama K."/>
            <person name="Satake H."/>
        </authorList>
    </citation>
    <scope>NUCLEOTIDE SEQUENCE</scope>
</reference>
<evidence type="ECO:0000313" key="1">
    <source>
        <dbReference type="EMBL" id="GJT41952.1"/>
    </source>
</evidence>
<evidence type="ECO:0000313" key="2">
    <source>
        <dbReference type="Proteomes" id="UP001151760"/>
    </source>
</evidence>
<name>A0ABQ5DS17_9ASTR</name>
<dbReference type="EMBL" id="BQNB010015603">
    <property type="protein sequence ID" value="GJT41952.1"/>
    <property type="molecule type" value="Genomic_DNA"/>
</dbReference>
<reference evidence="1" key="2">
    <citation type="submission" date="2022-01" db="EMBL/GenBank/DDBJ databases">
        <authorList>
            <person name="Yamashiro T."/>
            <person name="Shiraishi A."/>
            <person name="Satake H."/>
            <person name="Nakayama K."/>
        </authorList>
    </citation>
    <scope>NUCLEOTIDE SEQUENCE</scope>
</reference>
<organism evidence="1 2">
    <name type="scientific">Tanacetum coccineum</name>
    <dbReference type="NCBI Taxonomy" id="301880"/>
    <lineage>
        <taxon>Eukaryota</taxon>
        <taxon>Viridiplantae</taxon>
        <taxon>Streptophyta</taxon>
        <taxon>Embryophyta</taxon>
        <taxon>Tracheophyta</taxon>
        <taxon>Spermatophyta</taxon>
        <taxon>Magnoliopsida</taxon>
        <taxon>eudicotyledons</taxon>
        <taxon>Gunneridae</taxon>
        <taxon>Pentapetalae</taxon>
        <taxon>asterids</taxon>
        <taxon>campanulids</taxon>
        <taxon>Asterales</taxon>
        <taxon>Asteraceae</taxon>
        <taxon>Asteroideae</taxon>
        <taxon>Anthemideae</taxon>
        <taxon>Anthemidinae</taxon>
        <taxon>Tanacetum</taxon>
    </lineage>
</organism>
<dbReference type="Proteomes" id="UP001151760">
    <property type="component" value="Unassembled WGS sequence"/>
</dbReference>
<sequence length="97" mass="11428">MKPLNMKLPSIVANFTLGAQGDLETRLGHMYQLEDDVGRLWGEYYILELARNDVEESLWPRLIMVQKKEMWPTLRPRIDKDLLVSCFQRKELDHRGA</sequence>
<accession>A0ABQ5DS17</accession>
<keyword evidence="2" id="KW-1185">Reference proteome</keyword>
<protein>
    <submittedName>
        <fullName evidence="1">Uncharacterized protein</fullName>
    </submittedName>
</protein>
<comment type="caution">
    <text evidence="1">The sequence shown here is derived from an EMBL/GenBank/DDBJ whole genome shotgun (WGS) entry which is preliminary data.</text>
</comment>
<gene>
    <name evidence="1" type="ORF">Tco_0941817</name>
</gene>
<proteinExistence type="predicted"/>